<feature type="domain" description="Rho-GAP" evidence="1">
    <location>
        <begin position="1"/>
        <end position="191"/>
    </location>
</feature>
<dbReference type="GO" id="GO:0007264">
    <property type="term" value="P:small GTPase-mediated signal transduction"/>
    <property type="evidence" value="ECO:0007669"/>
    <property type="project" value="TreeGrafter"/>
</dbReference>
<dbReference type="EMBL" id="GIBP01006030">
    <property type="protein sequence ID" value="NDV34999.1"/>
    <property type="molecule type" value="Transcribed_RNA"/>
</dbReference>
<dbReference type="PANTHER" id="PTHR45808">
    <property type="entry name" value="RHO GTPASE-ACTIVATING PROTEIN 68F"/>
    <property type="match status" value="1"/>
</dbReference>
<dbReference type="Pfam" id="PF00620">
    <property type="entry name" value="RhoGAP"/>
    <property type="match status" value="1"/>
</dbReference>
<reference evidence="2" key="1">
    <citation type="journal article" date="2020" name="J. Eukaryot. Microbiol.">
        <title>De novo Sequencing, Assembly and Annotation of the Transcriptome for the Free-Living Testate Amoeba Arcella intermedia.</title>
        <authorList>
            <person name="Ribeiro G.M."/>
            <person name="Porfirio-Sousa A.L."/>
            <person name="Maurer-Alcala X.X."/>
            <person name="Katz L.A."/>
            <person name="Lahr D.J.G."/>
        </authorList>
    </citation>
    <scope>NUCLEOTIDE SEQUENCE</scope>
</reference>
<protein>
    <recommendedName>
        <fullName evidence="1">Rho-GAP domain-containing protein</fullName>
    </recommendedName>
</protein>
<sequence length="264" mass="30440">MTKSVHFNIPLIVYKCIQYLIPNYLQTEGIFRRSGNRKTIQSLKFAIDSGNICYDKLFKSVDCYDVCDLLKHFFQELPEPVINEKIQSELLLIFTNPSLKDAPAKISLMKDLFKAQLHSNELQLLSCLCTMLNEFGSQSEYNKMSPSNLACVWAPNIIWSRAPSDPMVLLQKIKSYTPLVEFLIIESRSIFEHPNIFKQSESLPSNDNRNKENIDDSNLDMMDFSNLGSKVYRKSMPPLGTKTYSSFGNISRRKEVLWEVSWLV</sequence>
<dbReference type="AlphaFoldDB" id="A0A6B2LD87"/>
<dbReference type="GO" id="GO:0005737">
    <property type="term" value="C:cytoplasm"/>
    <property type="evidence" value="ECO:0007669"/>
    <property type="project" value="TreeGrafter"/>
</dbReference>
<organism evidence="2">
    <name type="scientific">Arcella intermedia</name>
    <dbReference type="NCBI Taxonomy" id="1963864"/>
    <lineage>
        <taxon>Eukaryota</taxon>
        <taxon>Amoebozoa</taxon>
        <taxon>Tubulinea</taxon>
        <taxon>Elardia</taxon>
        <taxon>Arcellinida</taxon>
        <taxon>Sphaerothecina</taxon>
        <taxon>Arcellidae</taxon>
        <taxon>Arcella</taxon>
    </lineage>
</organism>
<evidence type="ECO:0000259" key="1">
    <source>
        <dbReference type="PROSITE" id="PS50238"/>
    </source>
</evidence>
<name>A0A6B2LD87_9EUKA</name>
<dbReference type="SUPFAM" id="SSF48350">
    <property type="entry name" value="GTPase activation domain, GAP"/>
    <property type="match status" value="1"/>
</dbReference>
<dbReference type="InterPro" id="IPR008936">
    <property type="entry name" value="Rho_GTPase_activation_prot"/>
</dbReference>
<dbReference type="PANTHER" id="PTHR45808:SF2">
    <property type="entry name" value="RHO GTPASE-ACTIVATING PROTEIN 68F"/>
    <property type="match status" value="1"/>
</dbReference>
<dbReference type="InterPro" id="IPR000198">
    <property type="entry name" value="RhoGAP_dom"/>
</dbReference>
<dbReference type="PROSITE" id="PS50238">
    <property type="entry name" value="RHOGAP"/>
    <property type="match status" value="1"/>
</dbReference>
<evidence type="ECO:0000313" key="2">
    <source>
        <dbReference type="EMBL" id="NDV34999.1"/>
    </source>
</evidence>
<dbReference type="GO" id="GO:0005096">
    <property type="term" value="F:GTPase activator activity"/>
    <property type="evidence" value="ECO:0007669"/>
    <property type="project" value="TreeGrafter"/>
</dbReference>
<proteinExistence type="predicted"/>
<dbReference type="SMART" id="SM00324">
    <property type="entry name" value="RhoGAP"/>
    <property type="match status" value="1"/>
</dbReference>
<dbReference type="Gene3D" id="1.10.555.10">
    <property type="entry name" value="Rho GTPase activation protein"/>
    <property type="match status" value="1"/>
</dbReference>
<accession>A0A6B2LD87</accession>
<dbReference type="CDD" id="cd00159">
    <property type="entry name" value="RhoGAP"/>
    <property type="match status" value="1"/>
</dbReference>